<dbReference type="EMBL" id="JAAECE010000012">
    <property type="protein sequence ID" value="KAF1796561.1"/>
    <property type="molecule type" value="Genomic_DNA"/>
</dbReference>
<keyword evidence="3" id="KW-0238">DNA-binding</keyword>
<dbReference type="GO" id="GO:0046983">
    <property type="term" value="F:protein dimerization activity"/>
    <property type="evidence" value="ECO:0007669"/>
    <property type="project" value="InterPro"/>
</dbReference>
<dbReference type="PROSITE" id="PS00350">
    <property type="entry name" value="MADS_BOX_1"/>
    <property type="match status" value="1"/>
</dbReference>
<feature type="domain" description="MADS-box" evidence="7">
    <location>
        <begin position="31"/>
        <end position="91"/>
    </location>
</feature>
<dbReference type="GO" id="GO:0000981">
    <property type="term" value="F:DNA-binding transcription factor activity, RNA polymerase II-specific"/>
    <property type="evidence" value="ECO:0007669"/>
    <property type="project" value="InterPro"/>
</dbReference>
<dbReference type="InterPro" id="IPR002100">
    <property type="entry name" value="TF_MADSbox"/>
</dbReference>
<proteinExistence type="predicted"/>
<reference evidence="8 9" key="1">
    <citation type="submission" date="2019-09" db="EMBL/GenBank/DDBJ databases">
        <authorList>
            <consortium name="DOE Joint Genome Institute"/>
            <person name="Mondo S.J."/>
            <person name="Navarro-Mendoza M.I."/>
            <person name="Perez-Arques C."/>
            <person name="Panchal S."/>
            <person name="Nicolas F.E."/>
            <person name="Ganguly P."/>
            <person name="Pangilinan J."/>
            <person name="Grigoriev I."/>
            <person name="Heitman J."/>
            <person name="Sanya K."/>
            <person name="Garre V."/>
        </authorList>
    </citation>
    <scope>NUCLEOTIDE SEQUENCE [LARGE SCALE GENOMIC DNA]</scope>
    <source>
        <strain evidence="8 9">MU402</strain>
    </source>
</reference>
<gene>
    <name evidence="8" type="ORF">FB192DRAFT_1336644</name>
</gene>
<feature type="compositionally biased region" description="Polar residues" evidence="6">
    <location>
        <begin position="210"/>
        <end position="221"/>
    </location>
</feature>
<evidence type="ECO:0000256" key="3">
    <source>
        <dbReference type="ARBA" id="ARBA00023125"/>
    </source>
</evidence>
<evidence type="ECO:0000259" key="7">
    <source>
        <dbReference type="PROSITE" id="PS50066"/>
    </source>
</evidence>
<dbReference type="PANTHER" id="PTHR48019">
    <property type="entry name" value="SERUM RESPONSE FACTOR HOMOLOG"/>
    <property type="match status" value="1"/>
</dbReference>
<sequence>MLPVGQKRQNESLDQDAIDSDDSEQKPAKRNGRRKIKIEYIEDKNRRHITFSKRKAGIMKKAYELSTLTGTQVLLLVVSETGLVYTFTTTKLQPIVTKPEGKNLIQACLNTPDPSMPEMNAENKLEDEDASQHQSSPQTASSQSPMMPSAGPNVMRQNMIVPPMAAAAVAAATLGNPQQQQSGGPGNYSQSSQPPHQQQQQQHQPPHQQMGSMAQYNQQRYPNHPGYNGSNLPQPNQPYPHPQHSQQAQSQYGGPQPPYYQQQPPQHPPQHPSQQQQNASGGPPPLGYWSFNDQQQQGNAGNSSAAATNASPQQQQQQAGQGGVKAERP</sequence>
<dbReference type="CDD" id="cd00266">
    <property type="entry name" value="MADS_SRF_like"/>
    <property type="match status" value="1"/>
</dbReference>
<feature type="region of interest" description="Disordered" evidence="6">
    <location>
        <begin position="1"/>
        <end position="33"/>
    </location>
</feature>
<evidence type="ECO:0000256" key="2">
    <source>
        <dbReference type="ARBA" id="ARBA00023015"/>
    </source>
</evidence>
<accession>A0A8H4EW48</accession>
<dbReference type="GO" id="GO:0005634">
    <property type="term" value="C:nucleus"/>
    <property type="evidence" value="ECO:0007669"/>
    <property type="project" value="UniProtKB-SubCell"/>
</dbReference>
<dbReference type="FunFam" id="3.40.1810.10:FF:000002">
    <property type="entry name" value="Serum response factor b"/>
    <property type="match status" value="1"/>
</dbReference>
<dbReference type="Gene3D" id="3.40.1810.10">
    <property type="entry name" value="Transcription factor, MADS-box"/>
    <property type="match status" value="1"/>
</dbReference>
<dbReference type="PRINTS" id="PR00404">
    <property type="entry name" value="MADSDOMAIN"/>
</dbReference>
<dbReference type="SUPFAM" id="SSF55455">
    <property type="entry name" value="SRF-like"/>
    <property type="match status" value="1"/>
</dbReference>
<evidence type="ECO:0000256" key="4">
    <source>
        <dbReference type="ARBA" id="ARBA00023163"/>
    </source>
</evidence>
<dbReference type="InterPro" id="IPR033897">
    <property type="entry name" value="SRF-like_MADS-box"/>
</dbReference>
<dbReference type="InterPro" id="IPR050142">
    <property type="entry name" value="MADS-box/MEF2_TF"/>
</dbReference>
<keyword evidence="4" id="KW-0804">Transcription</keyword>
<dbReference type="Proteomes" id="UP000469890">
    <property type="component" value="Unassembled WGS sequence"/>
</dbReference>
<dbReference type="SMART" id="SM00432">
    <property type="entry name" value="MADS"/>
    <property type="match status" value="1"/>
</dbReference>
<feature type="compositionally biased region" description="Low complexity" evidence="6">
    <location>
        <begin position="294"/>
        <end position="319"/>
    </location>
</feature>
<feature type="compositionally biased region" description="Acidic residues" evidence="6">
    <location>
        <begin position="13"/>
        <end position="22"/>
    </location>
</feature>
<dbReference type="Pfam" id="PF00319">
    <property type="entry name" value="SRF-TF"/>
    <property type="match status" value="1"/>
</dbReference>
<keyword evidence="2" id="KW-0805">Transcription regulation</keyword>
<evidence type="ECO:0000313" key="8">
    <source>
        <dbReference type="EMBL" id="KAF1796561.1"/>
    </source>
</evidence>
<dbReference type="PROSITE" id="PS50066">
    <property type="entry name" value="MADS_BOX_2"/>
    <property type="match status" value="1"/>
</dbReference>
<dbReference type="GO" id="GO:0000987">
    <property type="term" value="F:cis-regulatory region sequence-specific DNA binding"/>
    <property type="evidence" value="ECO:0007669"/>
    <property type="project" value="InterPro"/>
</dbReference>
<organism evidence="8 9">
    <name type="scientific">Mucor circinelloides f. lusitanicus</name>
    <name type="common">Mucor racemosus var. lusitanicus</name>
    <dbReference type="NCBI Taxonomy" id="29924"/>
    <lineage>
        <taxon>Eukaryota</taxon>
        <taxon>Fungi</taxon>
        <taxon>Fungi incertae sedis</taxon>
        <taxon>Mucoromycota</taxon>
        <taxon>Mucoromycotina</taxon>
        <taxon>Mucoromycetes</taxon>
        <taxon>Mucorales</taxon>
        <taxon>Mucorineae</taxon>
        <taxon>Mucoraceae</taxon>
        <taxon>Mucor</taxon>
    </lineage>
</organism>
<comment type="subcellular location">
    <subcellularLocation>
        <location evidence="1">Nucleus</location>
    </subcellularLocation>
</comment>
<name>A0A8H4EW48_MUCCL</name>
<evidence type="ECO:0000313" key="9">
    <source>
        <dbReference type="Proteomes" id="UP000469890"/>
    </source>
</evidence>
<feature type="compositionally biased region" description="Low complexity" evidence="6">
    <location>
        <begin position="242"/>
        <end position="264"/>
    </location>
</feature>
<evidence type="ECO:0000256" key="6">
    <source>
        <dbReference type="SAM" id="MobiDB-lite"/>
    </source>
</evidence>
<evidence type="ECO:0000256" key="1">
    <source>
        <dbReference type="ARBA" id="ARBA00004123"/>
    </source>
</evidence>
<protein>
    <recommendedName>
        <fullName evidence="7">MADS-box domain-containing protein</fullName>
    </recommendedName>
</protein>
<keyword evidence="5" id="KW-0539">Nucleus</keyword>
<feature type="compositionally biased region" description="Low complexity" evidence="6">
    <location>
        <begin position="175"/>
        <end position="209"/>
    </location>
</feature>
<comment type="caution">
    <text evidence="8">The sequence shown here is derived from an EMBL/GenBank/DDBJ whole genome shotgun (WGS) entry which is preliminary data.</text>
</comment>
<feature type="compositionally biased region" description="Low complexity" evidence="6">
    <location>
        <begin position="132"/>
        <end position="150"/>
    </location>
</feature>
<evidence type="ECO:0000256" key="5">
    <source>
        <dbReference type="ARBA" id="ARBA00023242"/>
    </source>
</evidence>
<dbReference type="InterPro" id="IPR036879">
    <property type="entry name" value="TF_MADSbox_sf"/>
</dbReference>
<dbReference type="GO" id="GO:0045944">
    <property type="term" value="P:positive regulation of transcription by RNA polymerase II"/>
    <property type="evidence" value="ECO:0007669"/>
    <property type="project" value="InterPro"/>
</dbReference>
<dbReference type="AlphaFoldDB" id="A0A8H4EW48"/>
<feature type="region of interest" description="Disordered" evidence="6">
    <location>
        <begin position="175"/>
        <end position="329"/>
    </location>
</feature>
<feature type="region of interest" description="Disordered" evidence="6">
    <location>
        <begin position="110"/>
        <end position="155"/>
    </location>
</feature>